<sequence>ARRPRAPRVHRAAAQRRVPGRRTRHLRLGGPPPHRRTRHPPATVPGWQVFSPGGGGRGVM</sequence>
<accession>A0A6J4QUE4</accession>
<proteinExistence type="predicted"/>
<protein>
    <submittedName>
        <fullName evidence="2">Uncharacterized protein</fullName>
    </submittedName>
</protein>
<feature type="non-terminal residue" evidence="2">
    <location>
        <position position="1"/>
    </location>
</feature>
<feature type="compositionally biased region" description="Basic residues" evidence="1">
    <location>
        <begin position="1"/>
        <end position="39"/>
    </location>
</feature>
<dbReference type="AlphaFoldDB" id="A0A6J4QUE4"/>
<feature type="non-terminal residue" evidence="2">
    <location>
        <position position="60"/>
    </location>
</feature>
<name>A0A6J4QUE4_9PSEU</name>
<organism evidence="2">
    <name type="scientific">uncultured Pseudonocardia sp</name>
    <dbReference type="NCBI Taxonomy" id="211455"/>
    <lineage>
        <taxon>Bacteria</taxon>
        <taxon>Bacillati</taxon>
        <taxon>Actinomycetota</taxon>
        <taxon>Actinomycetes</taxon>
        <taxon>Pseudonocardiales</taxon>
        <taxon>Pseudonocardiaceae</taxon>
        <taxon>Pseudonocardia</taxon>
        <taxon>environmental samples</taxon>
    </lineage>
</organism>
<dbReference type="EMBL" id="CADCUS010000645">
    <property type="protein sequence ID" value="CAA9449867.1"/>
    <property type="molecule type" value="Genomic_DNA"/>
</dbReference>
<evidence type="ECO:0000256" key="1">
    <source>
        <dbReference type="SAM" id="MobiDB-lite"/>
    </source>
</evidence>
<gene>
    <name evidence="2" type="ORF">AVDCRST_MAG66-4796</name>
</gene>
<feature type="region of interest" description="Disordered" evidence="1">
    <location>
        <begin position="1"/>
        <end position="60"/>
    </location>
</feature>
<evidence type="ECO:0000313" key="2">
    <source>
        <dbReference type="EMBL" id="CAA9449867.1"/>
    </source>
</evidence>
<reference evidence="2" key="1">
    <citation type="submission" date="2020-02" db="EMBL/GenBank/DDBJ databases">
        <authorList>
            <person name="Meier V. D."/>
        </authorList>
    </citation>
    <scope>NUCLEOTIDE SEQUENCE</scope>
    <source>
        <strain evidence="2">AVDCRST_MAG66</strain>
    </source>
</reference>